<evidence type="ECO:0000259" key="1">
    <source>
        <dbReference type="SMART" id="SM00960"/>
    </source>
</evidence>
<evidence type="ECO:0000313" key="2">
    <source>
        <dbReference type="EMBL" id="NDY92335.1"/>
    </source>
</evidence>
<keyword evidence="3" id="KW-1185">Reference proteome</keyword>
<dbReference type="SMART" id="SM00960">
    <property type="entry name" value="Robl_LC7"/>
    <property type="match status" value="1"/>
</dbReference>
<dbReference type="Pfam" id="PF03259">
    <property type="entry name" value="Robl_LC7"/>
    <property type="match status" value="1"/>
</dbReference>
<sequence>MCASAKTCCCCSIPCWPKPRPAVGRRDVNLDPDLQAACARAAQALLDRLEDARAVVVATEDGFDVACAARQGVEAARLAAMTSSITAIGEVASREADMGAVTSFVVDAQAGYLVLRPCRRGGVRLVLAALTHRQVLLGLVLHAVAEAARGLEA</sequence>
<dbReference type="EMBL" id="JAAGOH010000016">
    <property type="protein sequence ID" value="NDY92335.1"/>
    <property type="molecule type" value="Genomic_DNA"/>
</dbReference>
<comment type="caution">
    <text evidence="2">The sequence shown here is derived from an EMBL/GenBank/DDBJ whole genome shotgun (WGS) entry which is preliminary data.</text>
</comment>
<dbReference type="Proteomes" id="UP000484255">
    <property type="component" value="Unassembled WGS sequence"/>
</dbReference>
<dbReference type="SUPFAM" id="SSF103196">
    <property type="entry name" value="Roadblock/LC7 domain"/>
    <property type="match status" value="1"/>
</dbReference>
<accession>A0A7C9PHR7</accession>
<dbReference type="InterPro" id="IPR004942">
    <property type="entry name" value="Roadblock/LAMTOR2_dom"/>
</dbReference>
<protein>
    <recommendedName>
        <fullName evidence="1">Roadblock/LAMTOR2 domain-containing protein</fullName>
    </recommendedName>
</protein>
<dbReference type="AlphaFoldDB" id="A0A7C9PHR7"/>
<evidence type="ECO:0000313" key="3">
    <source>
        <dbReference type="Proteomes" id="UP000484255"/>
    </source>
</evidence>
<reference evidence="2 3" key="1">
    <citation type="submission" date="2020-02" db="EMBL/GenBank/DDBJ databases">
        <title>Ideonella bacterium strain TBM-1.</title>
        <authorList>
            <person name="Chen W.-M."/>
        </authorList>
    </citation>
    <scope>NUCLEOTIDE SEQUENCE [LARGE SCALE GENOMIC DNA]</scope>
    <source>
        <strain evidence="2 3">TBM-1</strain>
    </source>
</reference>
<dbReference type="Gene3D" id="3.30.450.30">
    <property type="entry name" value="Dynein light chain 2a, cytoplasmic"/>
    <property type="match status" value="1"/>
</dbReference>
<gene>
    <name evidence="2" type="ORF">G3A44_14190</name>
</gene>
<organism evidence="2 3">
    <name type="scientific">Ideonella livida</name>
    <dbReference type="NCBI Taxonomy" id="2707176"/>
    <lineage>
        <taxon>Bacteria</taxon>
        <taxon>Pseudomonadati</taxon>
        <taxon>Pseudomonadota</taxon>
        <taxon>Betaproteobacteria</taxon>
        <taxon>Burkholderiales</taxon>
        <taxon>Sphaerotilaceae</taxon>
        <taxon>Ideonella</taxon>
    </lineage>
</organism>
<proteinExistence type="predicted"/>
<name>A0A7C9PHR7_9BURK</name>
<feature type="domain" description="Roadblock/LAMTOR2" evidence="1">
    <location>
        <begin position="39"/>
        <end position="129"/>
    </location>
</feature>